<feature type="compositionally biased region" description="Polar residues" evidence="3">
    <location>
        <begin position="1032"/>
        <end position="1041"/>
    </location>
</feature>
<dbReference type="PANTHER" id="PTHR14089">
    <property type="entry name" value="PRE-MRNA-SPLICING FACTOR RBM22"/>
    <property type="match status" value="1"/>
</dbReference>
<dbReference type="InterPro" id="IPR035979">
    <property type="entry name" value="RBD_domain_sf"/>
</dbReference>
<dbReference type="InterPro" id="IPR039171">
    <property type="entry name" value="Cwc2/Slt11"/>
</dbReference>
<feature type="region of interest" description="Disordered" evidence="3">
    <location>
        <begin position="715"/>
        <end position="739"/>
    </location>
</feature>
<feature type="compositionally biased region" description="Polar residues" evidence="3">
    <location>
        <begin position="874"/>
        <end position="895"/>
    </location>
</feature>
<dbReference type="PROSITE" id="PS50102">
    <property type="entry name" value="RRM"/>
    <property type="match status" value="2"/>
</dbReference>
<feature type="compositionally biased region" description="Acidic residues" evidence="3">
    <location>
        <begin position="838"/>
        <end position="866"/>
    </location>
</feature>
<dbReference type="SMART" id="SM00360">
    <property type="entry name" value="RRM"/>
    <property type="match status" value="1"/>
</dbReference>
<accession>A0ABP0ZQ29</accession>
<dbReference type="GeneID" id="92207730"/>
<evidence type="ECO:0000313" key="5">
    <source>
        <dbReference type="EMBL" id="CAK9438310.1"/>
    </source>
</evidence>
<evidence type="ECO:0000256" key="1">
    <source>
        <dbReference type="ARBA" id="ARBA00022884"/>
    </source>
</evidence>
<feature type="compositionally biased region" description="Acidic residues" evidence="3">
    <location>
        <begin position="210"/>
        <end position="223"/>
    </location>
</feature>
<name>A0ABP0ZQ29_9ASCO</name>
<evidence type="ECO:0000313" key="6">
    <source>
        <dbReference type="Proteomes" id="UP001497383"/>
    </source>
</evidence>
<dbReference type="InterPro" id="IPR012677">
    <property type="entry name" value="Nucleotide-bd_a/b_plait_sf"/>
</dbReference>
<feature type="region of interest" description="Disordered" evidence="3">
    <location>
        <begin position="188"/>
        <end position="227"/>
    </location>
</feature>
<protein>
    <recommendedName>
        <fullName evidence="4">RRM domain-containing protein</fullName>
    </recommendedName>
</protein>
<sequence>MLNNQFDQLNLSRTIVLKNLCENISLHQLLDNIDFGPIEYIKLFTKQTPKFFQNDGSLSSDVKTKISYISFINSKIAVLFYLKYAKNQEYLSRLKQCLKSDQLKIHLNDINGAKESSQNSKQDYIKLKTLNYILDFQATRCLALFFKVGNLEAGVNQEEDNIDEIQRLIATQCEKFGDIEDFQLKLDEEETVKQEDGEEAGKEEEKKEKEEEENDVEEEDDESQSVNAKVIIHFTSIDSCIRAFESYTRSIQHATASRDSSNLQEKTSKYSIQFTNVQFEKDRCDRTPMESSPNTMEDGAKLSNPSSCQASNPTSIENGLHEMNSSGPLDNSSDISSFIDSPERGENEVSIVDPVSPNSSDIEGGSPILQNVYAPSDERHHRESVANGSYSMVSESSGFSHHHHNHHNHHNHHHHHHLAPQAPHAPPSSHPVTQLVPVSFVPATPFSAHSSHSAIMANNNSSNGGSVAGVGAGASAGTTMPGNRSLYLGNLHPNTTVEEIANNVRAGGLVECINYIPERRICFITFVDPNVAYMFYMNHQVSHQLVIHGYDITVSWAKQHSGPLHRDIALAVTAGASRNVYLGIRPAREEGERKPSIPKEQELRENFSRIGHLEQINFYHNKDCAFLNFINIADAIALVESFESDETTGIFKLTKALDGDRELATELYHKYCVFKISYAKDRCGNPPRFSFKKKLEGSQGSTYQQYSEQLHSSLRKYNNNNNNKNKNKGKGKGKGNDEEQVIEVEEKRTEEPITAEAALVFGIVKTEQIEDAAASQDTKPNEPTEYGYEEKEVKEQEEVEEEKVGIEMAEEEKAEQVEQEKAEQVEQEKAEQVKHEEAQEEDRQEQEEQEDDEEEEEDDEEDDDEVSIIIGSDETASPETKNTSKFVSKNATSQAKSKERAHSKYQKVYYHNSFDSSYSRGRFSRNSSTVSVNSGFNPPFSPYVQAQSVYYAPPTSRNSSTSSFRASHYPVSPNLNYFSHHQHAMHSFPLSVPPPPPPPEAQAQQYVAMAPSTPYCGQPYQQVRYVPVIQHQVPQSQATKQQQHHHHHHHGSSYSSGSEVMAQYLNRSQQEFMALGAEPLYESQDAGLKGSNRQSKRQNGKQRR</sequence>
<feature type="region of interest" description="Disordered" evidence="3">
    <location>
        <begin position="1032"/>
        <end position="1058"/>
    </location>
</feature>
<dbReference type="SUPFAM" id="SSF54928">
    <property type="entry name" value="RNA-binding domain, RBD"/>
    <property type="match status" value="1"/>
</dbReference>
<proteinExistence type="predicted"/>
<evidence type="ECO:0000256" key="2">
    <source>
        <dbReference type="PROSITE-ProRule" id="PRU00176"/>
    </source>
</evidence>
<evidence type="ECO:0000256" key="3">
    <source>
        <dbReference type="SAM" id="MobiDB-lite"/>
    </source>
</evidence>
<dbReference type="InterPro" id="IPR000504">
    <property type="entry name" value="RRM_dom"/>
</dbReference>
<keyword evidence="6" id="KW-1185">Reference proteome</keyword>
<organism evidence="5 6">
    <name type="scientific">Lodderomyces beijingensis</name>
    <dbReference type="NCBI Taxonomy" id="1775926"/>
    <lineage>
        <taxon>Eukaryota</taxon>
        <taxon>Fungi</taxon>
        <taxon>Dikarya</taxon>
        <taxon>Ascomycota</taxon>
        <taxon>Saccharomycotina</taxon>
        <taxon>Pichiomycetes</taxon>
        <taxon>Debaryomycetaceae</taxon>
        <taxon>Candida/Lodderomyces clade</taxon>
        <taxon>Lodderomyces</taxon>
    </lineage>
</organism>
<evidence type="ECO:0000259" key="4">
    <source>
        <dbReference type="PROSITE" id="PS50102"/>
    </source>
</evidence>
<feature type="region of interest" description="Disordered" evidence="3">
    <location>
        <begin position="771"/>
        <end position="907"/>
    </location>
</feature>
<feature type="compositionally biased region" description="Polar residues" evidence="3">
    <location>
        <begin position="386"/>
        <end position="399"/>
    </location>
</feature>
<feature type="compositionally biased region" description="Basic residues" evidence="3">
    <location>
        <begin position="1094"/>
        <end position="1104"/>
    </location>
</feature>
<feature type="compositionally biased region" description="Basic residues" evidence="3">
    <location>
        <begin position="1042"/>
        <end position="1051"/>
    </location>
</feature>
<feature type="compositionally biased region" description="Basic residues" evidence="3">
    <location>
        <begin position="400"/>
        <end position="418"/>
    </location>
</feature>
<feature type="region of interest" description="Disordered" evidence="3">
    <location>
        <begin position="285"/>
        <end position="433"/>
    </location>
</feature>
<dbReference type="Gene3D" id="3.30.70.330">
    <property type="match status" value="2"/>
</dbReference>
<dbReference type="PANTHER" id="PTHR14089:SF8">
    <property type="entry name" value="RNA-BINDING PROTEIN MRN1"/>
    <property type="match status" value="1"/>
</dbReference>
<feature type="domain" description="RRM" evidence="4">
    <location>
        <begin position="484"/>
        <end position="559"/>
    </location>
</feature>
<keyword evidence="1 2" id="KW-0694">RNA-binding</keyword>
<feature type="region of interest" description="Disordered" evidence="3">
    <location>
        <begin position="1076"/>
        <end position="1104"/>
    </location>
</feature>
<dbReference type="RefSeq" id="XP_066829472.1">
    <property type="nucleotide sequence ID" value="XM_066972544.1"/>
</dbReference>
<gene>
    <name evidence="5" type="ORF">LODBEIA_P25340</name>
</gene>
<feature type="compositionally biased region" description="Polar residues" evidence="3">
    <location>
        <begin position="303"/>
        <end position="331"/>
    </location>
</feature>
<dbReference type="EMBL" id="OZ022407">
    <property type="protein sequence ID" value="CAK9438310.1"/>
    <property type="molecule type" value="Genomic_DNA"/>
</dbReference>
<feature type="compositionally biased region" description="Basic and acidic residues" evidence="3">
    <location>
        <begin position="814"/>
        <end position="837"/>
    </location>
</feature>
<feature type="compositionally biased region" description="Basic and acidic residues" evidence="3">
    <location>
        <begin position="188"/>
        <end position="209"/>
    </location>
</feature>
<dbReference type="Proteomes" id="UP001497383">
    <property type="component" value="Chromosome 3"/>
</dbReference>
<feature type="domain" description="RRM" evidence="4">
    <location>
        <begin position="578"/>
        <end position="670"/>
    </location>
</feature>
<reference evidence="5 6" key="1">
    <citation type="submission" date="2024-03" db="EMBL/GenBank/DDBJ databases">
        <authorList>
            <person name="Brejova B."/>
        </authorList>
    </citation>
    <scope>NUCLEOTIDE SEQUENCE [LARGE SCALE GENOMIC DNA]</scope>
    <source>
        <strain evidence="5 6">CBS 14171</strain>
    </source>
</reference>